<dbReference type="InterPro" id="IPR001611">
    <property type="entry name" value="Leu-rich_rpt"/>
</dbReference>
<dbReference type="EMBL" id="JAACXV010014003">
    <property type="protein sequence ID" value="KAF7271199.1"/>
    <property type="molecule type" value="Genomic_DNA"/>
</dbReference>
<dbReference type="SUPFAM" id="SSF52058">
    <property type="entry name" value="L domain-like"/>
    <property type="match status" value="1"/>
</dbReference>
<reference evidence="4" key="1">
    <citation type="submission" date="2020-08" db="EMBL/GenBank/DDBJ databases">
        <title>Genome sequencing and assembly of the red palm weevil Rhynchophorus ferrugineus.</title>
        <authorList>
            <person name="Dias G.B."/>
            <person name="Bergman C.M."/>
            <person name="Manee M."/>
        </authorList>
    </citation>
    <scope>NUCLEOTIDE SEQUENCE</scope>
    <source>
        <strain evidence="4">AA-2017</strain>
        <tissue evidence="4">Whole larva</tissue>
    </source>
</reference>
<feature type="signal peptide" evidence="3">
    <location>
        <begin position="1"/>
        <end position="19"/>
    </location>
</feature>
<gene>
    <name evidence="4" type="ORF">GWI33_015905</name>
</gene>
<dbReference type="PANTHER" id="PTHR24366:SF171">
    <property type="entry name" value="LEUCINE RICH REPEAT NEURONAL 4"/>
    <property type="match status" value="1"/>
</dbReference>
<dbReference type="Pfam" id="PF13855">
    <property type="entry name" value="LRR_8"/>
    <property type="match status" value="1"/>
</dbReference>
<keyword evidence="5" id="KW-1185">Reference proteome</keyword>
<organism evidence="4 5">
    <name type="scientific">Rhynchophorus ferrugineus</name>
    <name type="common">Red palm weevil</name>
    <name type="synonym">Curculio ferrugineus</name>
    <dbReference type="NCBI Taxonomy" id="354439"/>
    <lineage>
        <taxon>Eukaryota</taxon>
        <taxon>Metazoa</taxon>
        <taxon>Ecdysozoa</taxon>
        <taxon>Arthropoda</taxon>
        <taxon>Hexapoda</taxon>
        <taxon>Insecta</taxon>
        <taxon>Pterygota</taxon>
        <taxon>Neoptera</taxon>
        <taxon>Endopterygota</taxon>
        <taxon>Coleoptera</taxon>
        <taxon>Polyphaga</taxon>
        <taxon>Cucujiformia</taxon>
        <taxon>Curculionidae</taxon>
        <taxon>Dryophthorinae</taxon>
        <taxon>Rhynchophorus</taxon>
    </lineage>
</organism>
<evidence type="ECO:0000313" key="4">
    <source>
        <dbReference type="EMBL" id="KAF7271199.1"/>
    </source>
</evidence>
<dbReference type="PROSITE" id="PS51450">
    <property type="entry name" value="LRR"/>
    <property type="match status" value="1"/>
</dbReference>
<dbReference type="Proteomes" id="UP000625711">
    <property type="component" value="Unassembled WGS sequence"/>
</dbReference>
<keyword evidence="2" id="KW-0677">Repeat</keyword>
<sequence length="316" mass="36002">MSKVFAFTAWFACLAIVHAIESKVCEFDLVWYDNASLPLVYRARSEITEGLENTDKVELNTTVDVLHDLDLEFIPELKVLTLDRLGIMEIKPGAFKNLPRSLENLTITNNEFYVIPELLFNNLAVVHLNLSGNQIRTVEPGAFDNMTNLSTIVLDNNGIQKYEIRLANCPKLHLISFRHNDLAELDEGIFTAIKDNILTLDMSHNNIKKIHKLAFDVKEFKEVFLNDNALENAMVLIKLVKADKVDLSNNKVQCLPKEFMENGLSKIKLLNLSGNPLNCSCLHDLRKKVRKNIEFQKMSPLVKNIHITLPEKECDN</sequence>
<name>A0A834MAY1_RHYFE</name>
<keyword evidence="3" id="KW-0732">Signal</keyword>
<evidence type="ECO:0000256" key="2">
    <source>
        <dbReference type="ARBA" id="ARBA00022737"/>
    </source>
</evidence>
<proteinExistence type="predicted"/>
<dbReference type="InterPro" id="IPR026906">
    <property type="entry name" value="LRR_5"/>
</dbReference>
<dbReference type="Gene3D" id="3.80.10.10">
    <property type="entry name" value="Ribonuclease Inhibitor"/>
    <property type="match status" value="2"/>
</dbReference>
<evidence type="ECO:0000313" key="5">
    <source>
        <dbReference type="Proteomes" id="UP000625711"/>
    </source>
</evidence>
<dbReference type="Pfam" id="PF13306">
    <property type="entry name" value="LRR_5"/>
    <property type="match status" value="1"/>
</dbReference>
<dbReference type="OrthoDB" id="676979at2759"/>
<evidence type="ECO:0000256" key="3">
    <source>
        <dbReference type="SAM" id="SignalP"/>
    </source>
</evidence>
<dbReference type="InterPro" id="IPR032675">
    <property type="entry name" value="LRR_dom_sf"/>
</dbReference>
<accession>A0A834MAY1</accession>
<dbReference type="PANTHER" id="PTHR24366">
    <property type="entry name" value="IG(IMMUNOGLOBULIN) AND LRR(LEUCINE RICH REPEAT) DOMAINS"/>
    <property type="match status" value="1"/>
</dbReference>
<protein>
    <submittedName>
        <fullName evidence="4">Uncharacterized protein</fullName>
    </submittedName>
</protein>
<dbReference type="AlphaFoldDB" id="A0A834MAY1"/>
<keyword evidence="1" id="KW-0433">Leucine-rich repeat</keyword>
<evidence type="ECO:0000256" key="1">
    <source>
        <dbReference type="ARBA" id="ARBA00022614"/>
    </source>
</evidence>
<comment type="caution">
    <text evidence="4">The sequence shown here is derived from an EMBL/GenBank/DDBJ whole genome shotgun (WGS) entry which is preliminary data.</text>
</comment>
<feature type="chain" id="PRO_5032928519" evidence="3">
    <location>
        <begin position="20"/>
        <end position="316"/>
    </location>
</feature>